<accession>A0A517RID6</accession>
<keyword evidence="6" id="KW-0378">Hydrolase</keyword>
<reference evidence="6 7" key="1">
    <citation type="submission" date="2019-02" db="EMBL/GenBank/DDBJ databases">
        <title>Deep-cultivation of Planctomycetes and their phenomic and genomic characterization uncovers novel biology.</title>
        <authorList>
            <person name="Wiegand S."/>
            <person name="Jogler M."/>
            <person name="Boedeker C."/>
            <person name="Pinto D."/>
            <person name="Vollmers J."/>
            <person name="Rivas-Marin E."/>
            <person name="Kohn T."/>
            <person name="Peeters S.H."/>
            <person name="Heuer A."/>
            <person name="Rast P."/>
            <person name="Oberbeckmann S."/>
            <person name="Bunk B."/>
            <person name="Jeske O."/>
            <person name="Meyerdierks A."/>
            <person name="Storesund J.E."/>
            <person name="Kallscheuer N."/>
            <person name="Luecker S."/>
            <person name="Lage O.M."/>
            <person name="Pohl T."/>
            <person name="Merkel B.J."/>
            <person name="Hornburger P."/>
            <person name="Mueller R.-W."/>
            <person name="Bruemmer F."/>
            <person name="Labrenz M."/>
            <person name="Spormann A.M."/>
            <person name="Op den Camp H."/>
            <person name="Overmann J."/>
            <person name="Amann R."/>
            <person name="Jetten M.S.M."/>
            <person name="Mascher T."/>
            <person name="Medema M.H."/>
            <person name="Devos D.P."/>
            <person name="Kaster A.-K."/>
            <person name="Ovreas L."/>
            <person name="Rohde M."/>
            <person name="Galperin M.Y."/>
            <person name="Jogler C."/>
        </authorList>
    </citation>
    <scope>NUCLEOTIDE SEQUENCE [LARGE SCALE GENOMIC DNA]</scope>
    <source>
        <strain evidence="6 7">Pan241w</strain>
    </source>
</reference>
<evidence type="ECO:0000256" key="3">
    <source>
        <dbReference type="ARBA" id="ARBA00022840"/>
    </source>
</evidence>
<evidence type="ECO:0000256" key="1">
    <source>
        <dbReference type="ARBA" id="ARBA00022448"/>
    </source>
</evidence>
<dbReference type="InterPro" id="IPR015854">
    <property type="entry name" value="ABC_transpr_LolD-like"/>
</dbReference>
<dbReference type="PROSITE" id="PS00211">
    <property type="entry name" value="ABC_TRANSPORTER_1"/>
    <property type="match status" value="1"/>
</dbReference>
<dbReference type="Gene3D" id="3.40.50.300">
    <property type="entry name" value="P-loop containing nucleotide triphosphate hydrolases"/>
    <property type="match status" value="1"/>
</dbReference>
<evidence type="ECO:0000313" key="6">
    <source>
        <dbReference type="EMBL" id="QDT43638.1"/>
    </source>
</evidence>
<keyword evidence="1" id="KW-0813">Transport</keyword>
<keyword evidence="6" id="KW-0449">Lipoprotein</keyword>
<dbReference type="EMBL" id="CP036269">
    <property type="protein sequence ID" value="QDT43638.1"/>
    <property type="molecule type" value="Genomic_DNA"/>
</dbReference>
<evidence type="ECO:0000313" key="7">
    <source>
        <dbReference type="Proteomes" id="UP000317171"/>
    </source>
</evidence>
<name>A0A517RID6_9PLAN</name>
<dbReference type="GO" id="GO:0005886">
    <property type="term" value="C:plasma membrane"/>
    <property type="evidence" value="ECO:0007669"/>
    <property type="project" value="TreeGrafter"/>
</dbReference>
<keyword evidence="7" id="KW-1185">Reference proteome</keyword>
<keyword evidence="2" id="KW-0547">Nucleotide-binding</keyword>
<dbReference type="InterPro" id="IPR017911">
    <property type="entry name" value="MacB-like_ATP-bd"/>
</dbReference>
<feature type="domain" description="ABC transporter" evidence="5">
    <location>
        <begin position="10"/>
        <end position="237"/>
    </location>
</feature>
<protein>
    <submittedName>
        <fullName evidence="6">Lipoprotein-releasing system ATP-binding protein LolD</fullName>
        <ecNumber evidence="6">3.6.3.-</ecNumber>
    </submittedName>
</protein>
<evidence type="ECO:0000256" key="2">
    <source>
        <dbReference type="ARBA" id="ARBA00022741"/>
    </source>
</evidence>
<dbReference type="InterPro" id="IPR027417">
    <property type="entry name" value="P-loop_NTPase"/>
</dbReference>
<dbReference type="InterPro" id="IPR003439">
    <property type="entry name" value="ABC_transporter-like_ATP-bd"/>
</dbReference>
<sequence>MPHQANNVLVELTGVSKSYGNLHPAVNAVNEVSFVVSRGERVALLGKSGSGKSTLLNMIAGLDRPTNGTICVAGRILSELSAAESADYRRECVGMIFQAYNLVPWRTALQNVELPMVFDRRGKAERVAAAREALAAVGLAERIGHRPSELSGGEQQRVAIARALMNKPELLLADEPTGNLDSSTADEILESLRRFTESSQTATILVTHDEELAYRFSTRVLHMLDGRLERDSGAASV</sequence>
<dbReference type="GO" id="GO:0022857">
    <property type="term" value="F:transmembrane transporter activity"/>
    <property type="evidence" value="ECO:0007669"/>
    <property type="project" value="TreeGrafter"/>
</dbReference>
<dbReference type="InterPro" id="IPR017871">
    <property type="entry name" value="ABC_transporter-like_CS"/>
</dbReference>
<evidence type="ECO:0000259" key="5">
    <source>
        <dbReference type="PROSITE" id="PS50893"/>
    </source>
</evidence>
<dbReference type="CDD" id="cd03255">
    <property type="entry name" value="ABC_MJ0796_LolCDE_FtsE"/>
    <property type="match status" value="1"/>
</dbReference>
<dbReference type="EC" id="3.6.3.-" evidence="6"/>
<dbReference type="Proteomes" id="UP000317171">
    <property type="component" value="Chromosome"/>
</dbReference>
<dbReference type="SUPFAM" id="SSF52540">
    <property type="entry name" value="P-loop containing nucleoside triphosphate hydrolases"/>
    <property type="match status" value="1"/>
</dbReference>
<dbReference type="GO" id="GO:0098796">
    <property type="term" value="C:membrane protein complex"/>
    <property type="evidence" value="ECO:0007669"/>
    <property type="project" value="UniProtKB-ARBA"/>
</dbReference>
<evidence type="ECO:0000256" key="4">
    <source>
        <dbReference type="ARBA" id="ARBA00038388"/>
    </source>
</evidence>
<gene>
    <name evidence="6" type="primary">lolD_4</name>
    <name evidence="6" type="ORF">Pan241w_37400</name>
</gene>
<organism evidence="6 7">
    <name type="scientific">Gimesia alba</name>
    <dbReference type="NCBI Taxonomy" id="2527973"/>
    <lineage>
        <taxon>Bacteria</taxon>
        <taxon>Pseudomonadati</taxon>
        <taxon>Planctomycetota</taxon>
        <taxon>Planctomycetia</taxon>
        <taxon>Planctomycetales</taxon>
        <taxon>Planctomycetaceae</taxon>
        <taxon>Gimesia</taxon>
    </lineage>
</organism>
<dbReference type="PANTHER" id="PTHR24220">
    <property type="entry name" value="IMPORT ATP-BINDING PROTEIN"/>
    <property type="match status" value="1"/>
</dbReference>
<keyword evidence="3 6" id="KW-0067">ATP-binding</keyword>
<dbReference type="FunFam" id="3.40.50.300:FF:000032">
    <property type="entry name" value="Export ABC transporter ATP-binding protein"/>
    <property type="match status" value="1"/>
</dbReference>
<dbReference type="RefSeq" id="WP_145218469.1">
    <property type="nucleotide sequence ID" value="NZ_CP036269.1"/>
</dbReference>
<dbReference type="SMART" id="SM00382">
    <property type="entry name" value="AAA"/>
    <property type="match status" value="1"/>
</dbReference>
<proteinExistence type="inferred from homology"/>
<dbReference type="InterPro" id="IPR003593">
    <property type="entry name" value="AAA+_ATPase"/>
</dbReference>
<dbReference type="AlphaFoldDB" id="A0A517RID6"/>
<dbReference type="KEGG" id="gaz:Pan241w_37400"/>
<dbReference type="GO" id="GO:0005524">
    <property type="term" value="F:ATP binding"/>
    <property type="evidence" value="ECO:0007669"/>
    <property type="project" value="UniProtKB-KW"/>
</dbReference>
<dbReference type="OrthoDB" id="581709at2"/>
<comment type="similarity">
    <text evidence="4">Belongs to the ABC transporter superfamily. Macrolide exporter (TC 3.A.1.122) family.</text>
</comment>
<dbReference type="PROSITE" id="PS50893">
    <property type="entry name" value="ABC_TRANSPORTER_2"/>
    <property type="match status" value="1"/>
</dbReference>
<dbReference type="GO" id="GO:0016887">
    <property type="term" value="F:ATP hydrolysis activity"/>
    <property type="evidence" value="ECO:0007669"/>
    <property type="project" value="InterPro"/>
</dbReference>
<dbReference type="Pfam" id="PF00005">
    <property type="entry name" value="ABC_tran"/>
    <property type="match status" value="1"/>
</dbReference>